<evidence type="ECO:0000313" key="2">
    <source>
        <dbReference type="EMBL" id="EFQ32226.1"/>
    </source>
</evidence>
<reference evidence="3" key="1">
    <citation type="journal article" date="2012" name="Nat. Genet.">
        <title>Lifestyle transitions in plant pathogenic Colletotrichum fungi deciphered by genome and transcriptome analyses.</title>
        <authorList>
            <person name="O'Connell R.J."/>
            <person name="Thon M.R."/>
            <person name="Hacquard S."/>
            <person name="Amyotte S.G."/>
            <person name="Kleemann J."/>
            <person name="Torres M.F."/>
            <person name="Damm U."/>
            <person name="Buiate E.A."/>
            <person name="Epstein L."/>
            <person name="Alkan N."/>
            <person name="Altmueller J."/>
            <person name="Alvarado-Balderrama L."/>
            <person name="Bauser C.A."/>
            <person name="Becker C."/>
            <person name="Birren B.W."/>
            <person name="Chen Z."/>
            <person name="Choi J."/>
            <person name="Crouch J.A."/>
            <person name="Duvick J.P."/>
            <person name="Farman M.A."/>
            <person name="Gan P."/>
            <person name="Heiman D."/>
            <person name="Henrissat B."/>
            <person name="Howard R.J."/>
            <person name="Kabbage M."/>
            <person name="Koch C."/>
            <person name="Kracher B."/>
            <person name="Kubo Y."/>
            <person name="Law A.D."/>
            <person name="Lebrun M.-H."/>
            <person name="Lee Y.-H."/>
            <person name="Miyara I."/>
            <person name="Moore N."/>
            <person name="Neumann U."/>
            <person name="Nordstroem K."/>
            <person name="Panaccione D.G."/>
            <person name="Panstruga R."/>
            <person name="Place M."/>
            <person name="Proctor R.H."/>
            <person name="Prusky D."/>
            <person name="Rech G."/>
            <person name="Reinhardt R."/>
            <person name="Rollins J.A."/>
            <person name="Rounsley S."/>
            <person name="Schardl C.L."/>
            <person name="Schwartz D.C."/>
            <person name="Shenoy N."/>
            <person name="Shirasu K."/>
            <person name="Sikhakolli U.R."/>
            <person name="Stueber K."/>
            <person name="Sukno S.A."/>
            <person name="Sweigard J.A."/>
            <person name="Takano Y."/>
            <person name="Takahara H."/>
            <person name="Trail F."/>
            <person name="van der Does H.C."/>
            <person name="Voll L.M."/>
            <person name="Will I."/>
            <person name="Young S."/>
            <person name="Zeng Q."/>
            <person name="Zhang J."/>
            <person name="Zhou S."/>
            <person name="Dickman M.B."/>
            <person name="Schulze-Lefert P."/>
            <person name="Ver Loren van Themaat E."/>
            <person name="Ma L.-J."/>
            <person name="Vaillancourt L.J."/>
        </authorList>
    </citation>
    <scope>NUCLEOTIDE SEQUENCE [LARGE SCALE GENOMIC DNA]</scope>
    <source>
        <strain evidence="3">M1.001 / M2 / FGSC 10212</strain>
    </source>
</reference>
<name>E3QMY8_COLGM</name>
<dbReference type="OrthoDB" id="2915840at2759"/>
<dbReference type="EMBL" id="GG697360">
    <property type="protein sequence ID" value="EFQ32226.1"/>
    <property type="molecule type" value="Genomic_DNA"/>
</dbReference>
<gene>
    <name evidence="2" type="ORF">GLRG_07370</name>
</gene>
<evidence type="ECO:0000256" key="1">
    <source>
        <dbReference type="SAM" id="MobiDB-lite"/>
    </source>
</evidence>
<dbReference type="GeneID" id="24412735"/>
<keyword evidence="3" id="KW-1185">Reference proteome</keyword>
<dbReference type="AlphaFoldDB" id="E3QMY8"/>
<dbReference type="VEuPathDB" id="FungiDB:GLRG_07370"/>
<evidence type="ECO:0000313" key="3">
    <source>
        <dbReference type="Proteomes" id="UP000008782"/>
    </source>
</evidence>
<organism evidence="3">
    <name type="scientific">Colletotrichum graminicola (strain M1.001 / M2 / FGSC 10212)</name>
    <name type="common">Maize anthracnose fungus</name>
    <name type="synonym">Glomerella graminicola</name>
    <dbReference type="NCBI Taxonomy" id="645133"/>
    <lineage>
        <taxon>Eukaryota</taxon>
        <taxon>Fungi</taxon>
        <taxon>Dikarya</taxon>
        <taxon>Ascomycota</taxon>
        <taxon>Pezizomycotina</taxon>
        <taxon>Sordariomycetes</taxon>
        <taxon>Hypocreomycetidae</taxon>
        <taxon>Glomerellales</taxon>
        <taxon>Glomerellaceae</taxon>
        <taxon>Colletotrichum</taxon>
        <taxon>Colletotrichum graminicola species complex</taxon>
    </lineage>
</organism>
<proteinExistence type="predicted"/>
<protein>
    <submittedName>
        <fullName evidence="2">Uncharacterized protein</fullName>
    </submittedName>
</protein>
<dbReference type="HOGENOM" id="CLU_2170878_0_0_1"/>
<feature type="region of interest" description="Disordered" evidence="1">
    <location>
        <begin position="86"/>
        <end position="110"/>
    </location>
</feature>
<dbReference type="RefSeq" id="XP_008096246.1">
    <property type="nucleotide sequence ID" value="XM_008098055.1"/>
</dbReference>
<dbReference type="Proteomes" id="UP000008782">
    <property type="component" value="Unassembled WGS sequence"/>
</dbReference>
<accession>E3QMY8</accession>
<sequence length="110" mass="13274">MEFEAATFNAWTRKRYLEQGRKHSYFIYDYIPLREQYIDTLMRDLGLNPFHKSSVFEEWFVRYKPSDYRTILDEYRSIRRHQLETRPLNRHAKASGQGTAEANGHSAWPN</sequence>